<dbReference type="HOGENOM" id="CLU_1017619_0_0_1"/>
<proteinExistence type="predicted"/>
<reference evidence="3" key="2">
    <citation type="submission" date="2015-01" db="EMBL/GenBank/DDBJ databases">
        <title>Evolutionary Origins and Diversification of the Mycorrhizal Mutualists.</title>
        <authorList>
            <consortium name="DOE Joint Genome Institute"/>
            <consortium name="Mycorrhizal Genomics Consortium"/>
            <person name="Kohler A."/>
            <person name="Kuo A."/>
            <person name="Nagy L.G."/>
            <person name="Floudas D."/>
            <person name="Copeland A."/>
            <person name="Barry K.W."/>
            <person name="Cichocki N."/>
            <person name="Veneault-Fourrey C."/>
            <person name="LaButti K."/>
            <person name="Lindquist E.A."/>
            <person name="Lipzen A."/>
            <person name="Lundell T."/>
            <person name="Morin E."/>
            <person name="Murat C."/>
            <person name="Riley R."/>
            <person name="Ohm R."/>
            <person name="Sun H."/>
            <person name="Tunlid A."/>
            <person name="Henrissat B."/>
            <person name="Grigoriev I.V."/>
            <person name="Hibbett D.S."/>
            <person name="Martin F."/>
        </authorList>
    </citation>
    <scope>NUCLEOTIDE SEQUENCE [LARGE SCALE GENOMIC DNA]</scope>
    <source>
        <strain evidence="3">LaAM-08-1</strain>
    </source>
</reference>
<evidence type="ECO:0000313" key="3">
    <source>
        <dbReference type="Proteomes" id="UP000054477"/>
    </source>
</evidence>
<dbReference type="EMBL" id="KN838723">
    <property type="protein sequence ID" value="KIJ96391.1"/>
    <property type="molecule type" value="Genomic_DNA"/>
</dbReference>
<feature type="non-terminal residue" evidence="2">
    <location>
        <position position="1"/>
    </location>
</feature>
<protein>
    <submittedName>
        <fullName evidence="2">Uncharacterized protein</fullName>
    </submittedName>
</protein>
<dbReference type="Proteomes" id="UP000054477">
    <property type="component" value="Unassembled WGS sequence"/>
</dbReference>
<reference evidence="2 3" key="1">
    <citation type="submission" date="2014-04" db="EMBL/GenBank/DDBJ databases">
        <authorList>
            <consortium name="DOE Joint Genome Institute"/>
            <person name="Kuo A."/>
            <person name="Kohler A."/>
            <person name="Nagy L.G."/>
            <person name="Floudas D."/>
            <person name="Copeland A."/>
            <person name="Barry K.W."/>
            <person name="Cichocki N."/>
            <person name="Veneault-Fourrey C."/>
            <person name="LaButti K."/>
            <person name="Lindquist E.A."/>
            <person name="Lipzen A."/>
            <person name="Lundell T."/>
            <person name="Morin E."/>
            <person name="Murat C."/>
            <person name="Sun H."/>
            <person name="Tunlid A."/>
            <person name="Henrissat B."/>
            <person name="Grigoriev I.V."/>
            <person name="Hibbett D.S."/>
            <person name="Martin F."/>
            <person name="Nordberg H.P."/>
            <person name="Cantor M.N."/>
            <person name="Hua S.X."/>
        </authorList>
    </citation>
    <scope>NUCLEOTIDE SEQUENCE [LARGE SCALE GENOMIC DNA]</scope>
    <source>
        <strain evidence="2 3">LaAM-08-1</strain>
    </source>
</reference>
<feature type="region of interest" description="Disordered" evidence="1">
    <location>
        <begin position="16"/>
        <end position="35"/>
    </location>
</feature>
<name>A0A0C9XFF1_9AGAR</name>
<evidence type="ECO:0000256" key="1">
    <source>
        <dbReference type="SAM" id="MobiDB-lite"/>
    </source>
</evidence>
<keyword evidence="3" id="KW-1185">Reference proteome</keyword>
<evidence type="ECO:0000313" key="2">
    <source>
        <dbReference type="EMBL" id="KIJ96391.1"/>
    </source>
</evidence>
<sequence>QIFFWIDLDPGLHNNYAPQNHEDYDGDDTQTQPPSPTRRTTLFFDLLDQTPEIAFYVQDFDLYIYLEDFDCPKTIRVLNMLSNLTAFSLHHDNSDQQDFSLNWDGLSPQFISCIHRIISSPKLTQLEFGSIISFPLSTFSWCGGIEELSFWSVELSPGGSIPTEMTPIRLRALSCNESGMSLVGQTLIIKSEHPILDLTRLDHFFESLLEAGGNICMREILSSSEALAEVDLYGTTHTYRGIGQSIASRSLNTIQSFQLTLFTNFPDHNTIHAI</sequence>
<gene>
    <name evidence="2" type="ORF">K443DRAFT_284713</name>
</gene>
<accession>A0A0C9XFF1</accession>
<dbReference type="OrthoDB" id="2745898at2759"/>
<dbReference type="AlphaFoldDB" id="A0A0C9XFF1"/>
<organism evidence="2 3">
    <name type="scientific">Laccaria amethystina LaAM-08-1</name>
    <dbReference type="NCBI Taxonomy" id="1095629"/>
    <lineage>
        <taxon>Eukaryota</taxon>
        <taxon>Fungi</taxon>
        <taxon>Dikarya</taxon>
        <taxon>Basidiomycota</taxon>
        <taxon>Agaricomycotina</taxon>
        <taxon>Agaricomycetes</taxon>
        <taxon>Agaricomycetidae</taxon>
        <taxon>Agaricales</taxon>
        <taxon>Agaricineae</taxon>
        <taxon>Hydnangiaceae</taxon>
        <taxon>Laccaria</taxon>
    </lineage>
</organism>